<evidence type="ECO:0000256" key="3">
    <source>
        <dbReference type="ARBA" id="ARBA00010026"/>
    </source>
</evidence>
<sequence length="402" mass="45483">MEYKNSFPFFVVGILLRVGCLAFLPSVIIQSISHAANEDWNRLKEEATLFLNPSVVNASAAITQPPLFLMMWKIFGFAFYESTVLPLLEFAGLAVFLLLDFAMAKYRSMQNSCSLFPMSALVFALNPFSVFSFGSHSVGIVSGIINVLIFISLARDKPCVASILCAIGCYISIYPGYLMLAVLSQCRTKKSLLQSIAMFVFFLTGLLLTTYFVEHNWDFLKHSYLSNIYALDTTPNLGIFWYMYVEMFSHFNVFFVWTMQLIIFCTCFALFLRFYDDPLFLALLLTMTTGVLKPYNSMSEFGCSLAIAMQWRHLFKYFRNVLVLGVMVTVALILAPLFFFTWLHTSTSNANFYFSASLMVGVVRVQLISQLASAYLRGQFHKKFGSNPRLSTGAKVVPCIRS</sequence>
<keyword evidence="5 9" id="KW-0812">Transmembrane</keyword>
<evidence type="ECO:0000256" key="8">
    <source>
        <dbReference type="ARBA" id="ARBA00023136"/>
    </source>
</evidence>
<protein>
    <submittedName>
        <fullName evidence="10">Na_H_Exchanger domain-containing protein</fullName>
    </submittedName>
</protein>
<feature type="transmembrane region" description="Helical" evidence="9">
    <location>
        <begin position="84"/>
        <end position="102"/>
    </location>
</feature>
<dbReference type="PANTHER" id="PTHR13121">
    <property type="entry name" value="GPI TRANSAMIDASE COMPONENT PIG-U"/>
    <property type="match status" value="1"/>
</dbReference>
<dbReference type="InterPro" id="IPR009600">
    <property type="entry name" value="PIG-U"/>
</dbReference>
<accession>A0A5K3EKW2</accession>
<evidence type="ECO:0000256" key="7">
    <source>
        <dbReference type="ARBA" id="ARBA00022989"/>
    </source>
</evidence>
<dbReference type="WBParaSite" id="MCU_000975-RB">
    <property type="protein sequence ID" value="MCU_000975-RB"/>
    <property type="gene ID" value="MCU_000975"/>
</dbReference>
<feature type="transmembrane region" description="Helical" evidence="9">
    <location>
        <begin position="224"/>
        <end position="244"/>
    </location>
</feature>
<name>A0A5K3EKW2_MESCO</name>
<keyword evidence="6" id="KW-0256">Endoplasmic reticulum</keyword>
<dbReference type="Pfam" id="PF06728">
    <property type="entry name" value="PIG-U"/>
    <property type="match status" value="1"/>
</dbReference>
<organism evidence="10">
    <name type="scientific">Mesocestoides corti</name>
    <name type="common">Flatworm</name>
    <dbReference type="NCBI Taxonomy" id="53468"/>
    <lineage>
        <taxon>Eukaryota</taxon>
        <taxon>Metazoa</taxon>
        <taxon>Spiralia</taxon>
        <taxon>Lophotrochozoa</taxon>
        <taxon>Platyhelminthes</taxon>
        <taxon>Cestoda</taxon>
        <taxon>Eucestoda</taxon>
        <taxon>Cyclophyllidea</taxon>
        <taxon>Mesocestoididae</taxon>
        <taxon>Mesocestoides</taxon>
    </lineage>
</organism>
<evidence type="ECO:0000256" key="4">
    <source>
        <dbReference type="ARBA" id="ARBA00022502"/>
    </source>
</evidence>
<comment type="similarity">
    <text evidence="3">Belongs to the PIGU family.</text>
</comment>
<feature type="transmembrane region" description="Helical" evidence="9">
    <location>
        <begin position="192"/>
        <end position="212"/>
    </location>
</feature>
<evidence type="ECO:0000256" key="5">
    <source>
        <dbReference type="ARBA" id="ARBA00022692"/>
    </source>
</evidence>
<proteinExistence type="inferred from homology"/>
<feature type="transmembrane region" description="Helical" evidence="9">
    <location>
        <begin position="6"/>
        <end position="28"/>
    </location>
</feature>
<feature type="transmembrane region" description="Helical" evidence="9">
    <location>
        <begin position="317"/>
        <end position="340"/>
    </location>
</feature>
<evidence type="ECO:0000313" key="10">
    <source>
        <dbReference type="WBParaSite" id="MCU_000975-RB"/>
    </source>
</evidence>
<comment type="pathway">
    <text evidence="2">Glycolipid biosynthesis; glycosylphosphatidylinositol-anchor biosynthesis.</text>
</comment>
<feature type="transmembrane region" description="Helical" evidence="9">
    <location>
        <begin position="160"/>
        <end position="180"/>
    </location>
</feature>
<keyword evidence="8 9" id="KW-0472">Membrane</keyword>
<keyword evidence="4" id="KW-0337">GPI-anchor biosynthesis</keyword>
<dbReference type="PANTHER" id="PTHR13121:SF0">
    <property type="entry name" value="PHOSPHATIDYLINOSITOL GLYCAN ANCHOR BIOSYNTHESIS CLASS U PROTEIN"/>
    <property type="match status" value="1"/>
</dbReference>
<evidence type="ECO:0000256" key="9">
    <source>
        <dbReference type="SAM" id="Phobius"/>
    </source>
</evidence>
<dbReference type="UniPathway" id="UPA00196"/>
<dbReference type="AlphaFoldDB" id="A0A5K3EKW2"/>
<feature type="transmembrane region" description="Helical" evidence="9">
    <location>
        <begin position="251"/>
        <end position="272"/>
    </location>
</feature>
<keyword evidence="7 9" id="KW-1133">Transmembrane helix</keyword>
<evidence type="ECO:0000256" key="1">
    <source>
        <dbReference type="ARBA" id="ARBA00004477"/>
    </source>
</evidence>
<evidence type="ECO:0000256" key="6">
    <source>
        <dbReference type="ARBA" id="ARBA00022824"/>
    </source>
</evidence>
<comment type="subcellular location">
    <subcellularLocation>
        <location evidence="1">Endoplasmic reticulum membrane</location>
        <topology evidence="1">Multi-pass membrane protein</topology>
    </subcellularLocation>
</comment>
<evidence type="ECO:0000256" key="2">
    <source>
        <dbReference type="ARBA" id="ARBA00004687"/>
    </source>
</evidence>
<reference evidence="10" key="1">
    <citation type="submission" date="2019-11" db="UniProtKB">
        <authorList>
            <consortium name="WormBaseParasite"/>
        </authorList>
    </citation>
    <scope>IDENTIFICATION</scope>
</reference>
<dbReference type="GO" id="GO:0042765">
    <property type="term" value="C:GPI-anchor transamidase complex"/>
    <property type="evidence" value="ECO:0007669"/>
    <property type="project" value="InterPro"/>
</dbReference>
<dbReference type="GO" id="GO:0006506">
    <property type="term" value="P:GPI anchor biosynthetic process"/>
    <property type="evidence" value="ECO:0007669"/>
    <property type="project" value="UniProtKB-UniPathway"/>
</dbReference>
<feature type="transmembrane region" description="Helical" evidence="9">
    <location>
        <begin position="278"/>
        <end position="296"/>
    </location>
</feature>
<feature type="transmembrane region" description="Helical" evidence="9">
    <location>
        <begin position="352"/>
        <end position="376"/>
    </location>
</feature>
<dbReference type="GO" id="GO:0016255">
    <property type="term" value="P:attachment of GPI anchor to protein"/>
    <property type="evidence" value="ECO:0007669"/>
    <property type="project" value="InterPro"/>
</dbReference>
<feature type="transmembrane region" description="Helical" evidence="9">
    <location>
        <begin position="123"/>
        <end position="154"/>
    </location>
</feature>